<feature type="region of interest" description="Disordered" evidence="1">
    <location>
        <begin position="1"/>
        <end position="37"/>
    </location>
</feature>
<dbReference type="OrthoDB" id="3485856at2759"/>
<keyword evidence="3" id="KW-1185">Reference proteome</keyword>
<feature type="compositionally biased region" description="Polar residues" evidence="1">
    <location>
        <begin position="348"/>
        <end position="358"/>
    </location>
</feature>
<evidence type="ECO:0000313" key="3">
    <source>
        <dbReference type="Proteomes" id="UP000243498"/>
    </source>
</evidence>
<accession>A0A166W3D9</accession>
<feature type="compositionally biased region" description="Basic and acidic residues" evidence="1">
    <location>
        <begin position="323"/>
        <end position="334"/>
    </location>
</feature>
<feature type="region of interest" description="Disordered" evidence="1">
    <location>
        <begin position="293"/>
        <end position="358"/>
    </location>
</feature>
<gene>
    <name evidence="2" type="ORF">NOR_08527</name>
</gene>
<name>A0A166W3D9_METRR</name>
<evidence type="ECO:0000313" key="2">
    <source>
        <dbReference type="EMBL" id="OAA34311.1"/>
    </source>
</evidence>
<reference evidence="2 3" key="1">
    <citation type="journal article" date="2016" name="Genome Biol. Evol.">
        <title>Divergent and convergent evolution of fungal pathogenicity.</title>
        <authorList>
            <person name="Shang Y."/>
            <person name="Xiao G."/>
            <person name="Zheng P."/>
            <person name="Cen K."/>
            <person name="Zhan S."/>
            <person name="Wang C."/>
        </authorList>
    </citation>
    <scope>NUCLEOTIDE SEQUENCE [LARGE SCALE GENOMIC DNA]</scope>
    <source>
        <strain evidence="2 3">RCEF 4871</strain>
    </source>
</reference>
<organism evidence="2 3">
    <name type="scientific">Metarhizium rileyi (strain RCEF 4871)</name>
    <name type="common">Nomuraea rileyi</name>
    <dbReference type="NCBI Taxonomy" id="1649241"/>
    <lineage>
        <taxon>Eukaryota</taxon>
        <taxon>Fungi</taxon>
        <taxon>Dikarya</taxon>
        <taxon>Ascomycota</taxon>
        <taxon>Pezizomycotina</taxon>
        <taxon>Sordariomycetes</taxon>
        <taxon>Hypocreomycetidae</taxon>
        <taxon>Hypocreales</taxon>
        <taxon>Clavicipitaceae</taxon>
        <taxon>Metarhizium</taxon>
    </lineage>
</organism>
<dbReference type="AlphaFoldDB" id="A0A166W3D9"/>
<evidence type="ECO:0008006" key="4">
    <source>
        <dbReference type="Google" id="ProtNLM"/>
    </source>
</evidence>
<protein>
    <recommendedName>
        <fullName evidence="4">Restriction endonuclease domain-containing protein</fullName>
    </recommendedName>
</protein>
<comment type="caution">
    <text evidence="2">The sequence shown here is derived from an EMBL/GenBank/DDBJ whole genome shotgun (WGS) entry which is preliminary data.</text>
</comment>
<feature type="compositionally biased region" description="Basic and acidic residues" evidence="1">
    <location>
        <begin position="293"/>
        <end position="306"/>
    </location>
</feature>
<evidence type="ECO:0000256" key="1">
    <source>
        <dbReference type="SAM" id="MobiDB-lite"/>
    </source>
</evidence>
<dbReference type="EMBL" id="AZHC01000056">
    <property type="protein sequence ID" value="OAA34311.1"/>
    <property type="molecule type" value="Genomic_DNA"/>
</dbReference>
<dbReference type="Proteomes" id="UP000243498">
    <property type="component" value="Unassembled WGS sequence"/>
</dbReference>
<proteinExistence type="predicted"/>
<dbReference type="STRING" id="1081105.A0A166W3D9"/>
<dbReference type="OMA" id="HDYENDI"/>
<sequence length="358" mass="40353">MSSRQNGADIRSITPPKQQKSLPPTPPTTDKRPGHGIETVEDLRRYWASRSSSNVDDADEIVQIPVAPEFNPHDYENDIQAIFPRFDCCATYRQGCRLPDRKILVRMPSRIHEGFIADIEKESYRQLGEINSNRLNIEIGRSSRVFLHGGRESRQPDTQYILGTEAVPRIVVEVAYTQPGSHGKRIATDYVSGTDGQVKRVFFFDLNPIGKASTLSEWRTKITPSDDPTYEGDLSIEAVMMKEFRAADGSQANVEESLKIPYGDFDTGADPQGHMICIGFPYLYDILTKLEKKRPQQDPGHAEPGSKRFRFRRSPSTSVEQLLSEHEREFQKAEDIDDDGSDFIPGTDESQLGSDIET</sequence>